<evidence type="ECO:0000256" key="2">
    <source>
        <dbReference type="ARBA" id="ARBA00022692"/>
    </source>
</evidence>
<dbReference type="GO" id="GO:0071944">
    <property type="term" value="C:cell periphery"/>
    <property type="evidence" value="ECO:0007669"/>
    <property type="project" value="UniProtKB-ARBA"/>
</dbReference>
<feature type="compositionally biased region" description="Polar residues" evidence="5">
    <location>
        <begin position="225"/>
        <end position="234"/>
    </location>
</feature>
<evidence type="ECO:0000256" key="3">
    <source>
        <dbReference type="ARBA" id="ARBA00022989"/>
    </source>
</evidence>
<accession>F9F0S9</accession>
<dbReference type="PANTHER" id="PTHR15549:SF30">
    <property type="entry name" value="MID2 DOMAIN-CONTAINING PROTEIN"/>
    <property type="match status" value="1"/>
</dbReference>
<evidence type="ECO:0000256" key="4">
    <source>
        <dbReference type="ARBA" id="ARBA00023136"/>
    </source>
</evidence>
<protein>
    <submittedName>
        <fullName evidence="7">Uncharacterized protein</fullName>
    </submittedName>
</protein>
<dbReference type="PANTHER" id="PTHR15549">
    <property type="entry name" value="PAIRED IMMUNOGLOBULIN-LIKE TYPE 2 RECEPTOR"/>
    <property type="match status" value="1"/>
</dbReference>
<organism evidence="7">
    <name type="scientific">Fusarium oxysporum (strain Fo5176)</name>
    <name type="common">Fusarium vascular wilt</name>
    <dbReference type="NCBI Taxonomy" id="660025"/>
    <lineage>
        <taxon>Eukaryota</taxon>
        <taxon>Fungi</taxon>
        <taxon>Dikarya</taxon>
        <taxon>Ascomycota</taxon>
        <taxon>Pezizomycotina</taxon>
        <taxon>Sordariomycetes</taxon>
        <taxon>Hypocreomycetidae</taxon>
        <taxon>Hypocreales</taxon>
        <taxon>Nectriaceae</taxon>
        <taxon>Fusarium</taxon>
        <taxon>Fusarium oxysporum species complex</taxon>
    </lineage>
</organism>
<dbReference type="OrthoDB" id="4814718at2759"/>
<name>F9F0S9_FUSOF</name>
<comment type="subcellular location">
    <subcellularLocation>
        <location evidence="1">Membrane</location>
        <topology evidence="1">Single-pass membrane protein</topology>
    </subcellularLocation>
</comment>
<feature type="transmembrane region" description="Helical" evidence="6">
    <location>
        <begin position="167"/>
        <end position="191"/>
    </location>
</feature>
<dbReference type="GO" id="GO:0016020">
    <property type="term" value="C:membrane"/>
    <property type="evidence" value="ECO:0007669"/>
    <property type="project" value="UniProtKB-SubCell"/>
</dbReference>
<dbReference type="EMBL" id="AFQF01000005">
    <property type="protein sequence ID" value="EGU89478.1"/>
    <property type="molecule type" value="Genomic_DNA"/>
</dbReference>
<keyword evidence="3 6" id="KW-1133">Transmembrane helix</keyword>
<sequence length="290" mass="31453">MSFQKYSPPLAFLVCYALAVERGMEPTWSSPRMTSIAEQLEKLETEVSPAPTSAPTILEPELLRRDYSLPSDYCGWNADAKCECRPLTLLPYNTDYPECVTVLMSSRANRDTTYSIFNCYEKGHQKTFFIQDYPPIPITSTETSSITTIIPPSTSPPSPSPSPSPPVGAIVGGVVGGLAVIALLVIGIFFYRRKKPTNGPAVEQVNISNPQPPNQAGLASPPVYNDQTSNTAWLPTSPNPNSPTYNPAGVQYQISTSVSPHSEGFRSIPELRAAKVKKLKEAVSAAKITS</sequence>
<feature type="region of interest" description="Disordered" evidence="5">
    <location>
        <begin position="202"/>
        <end position="249"/>
    </location>
</feature>
<feature type="compositionally biased region" description="Pro residues" evidence="5">
    <location>
        <begin position="153"/>
        <end position="165"/>
    </location>
</feature>
<keyword evidence="2 6" id="KW-0812">Transmembrane</keyword>
<gene>
    <name evidence="7" type="ORF">FOXB_00003</name>
</gene>
<feature type="region of interest" description="Disordered" evidence="5">
    <location>
        <begin position="144"/>
        <end position="165"/>
    </location>
</feature>
<reference evidence="7" key="1">
    <citation type="journal article" date="2012" name="Mol. Plant Microbe Interact.">
        <title>A highly conserved effector in Fusarium oxysporum is required for full virulence on Arabidopsis.</title>
        <authorList>
            <person name="Thatcher L.F."/>
            <person name="Gardiner D.M."/>
            <person name="Kazan K."/>
            <person name="Manners J."/>
        </authorList>
    </citation>
    <scope>NUCLEOTIDE SEQUENCE [LARGE SCALE GENOMIC DNA]</scope>
    <source>
        <strain evidence="7">Fo5176</strain>
    </source>
</reference>
<proteinExistence type="predicted"/>
<dbReference type="InterPro" id="IPR051694">
    <property type="entry name" value="Immunoregulatory_rcpt-like"/>
</dbReference>
<dbReference type="AlphaFoldDB" id="F9F0S9"/>
<evidence type="ECO:0000256" key="1">
    <source>
        <dbReference type="ARBA" id="ARBA00004167"/>
    </source>
</evidence>
<keyword evidence="4 6" id="KW-0472">Membrane</keyword>
<evidence type="ECO:0000256" key="5">
    <source>
        <dbReference type="SAM" id="MobiDB-lite"/>
    </source>
</evidence>
<comment type="caution">
    <text evidence="7">The sequence shown here is derived from an EMBL/GenBank/DDBJ whole genome shotgun (WGS) entry which is preliminary data.</text>
</comment>
<dbReference type="STRING" id="660025.F9F0S9"/>
<evidence type="ECO:0000256" key="6">
    <source>
        <dbReference type="SAM" id="Phobius"/>
    </source>
</evidence>
<evidence type="ECO:0000313" key="7">
    <source>
        <dbReference type="EMBL" id="EGU89478.1"/>
    </source>
</evidence>